<name>A0A397DGJ7_APHAT</name>
<evidence type="ECO:0000313" key="2">
    <source>
        <dbReference type="EMBL" id="RHY64878.1"/>
    </source>
</evidence>
<dbReference type="EMBL" id="QUTD01004989">
    <property type="protein sequence ID" value="RHY64878.1"/>
    <property type="molecule type" value="Genomic_DNA"/>
</dbReference>
<feature type="region of interest" description="Disordered" evidence="1">
    <location>
        <begin position="70"/>
        <end position="183"/>
    </location>
</feature>
<accession>A0A397DGJ7</accession>
<organism evidence="2 3">
    <name type="scientific">Aphanomyces astaci</name>
    <name type="common">Crayfish plague agent</name>
    <dbReference type="NCBI Taxonomy" id="112090"/>
    <lineage>
        <taxon>Eukaryota</taxon>
        <taxon>Sar</taxon>
        <taxon>Stramenopiles</taxon>
        <taxon>Oomycota</taxon>
        <taxon>Saprolegniomycetes</taxon>
        <taxon>Saprolegniales</taxon>
        <taxon>Verrucalvaceae</taxon>
        <taxon>Aphanomyces</taxon>
    </lineage>
</organism>
<feature type="compositionally biased region" description="Basic and acidic residues" evidence="1">
    <location>
        <begin position="395"/>
        <end position="404"/>
    </location>
</feature>
<dbReference type="VEuPathDB" id="FungiDB:H257_14645"/>
<feature type="non-terminal residue" evidence="2">
    <location>
        <position position="578"/>
    </location>
</feature>
<feature type="compositionally biased region" description="Acidic residues" evidence="1">
    <location>
        <begin position="150"/>
        <end position="159"/>
    </location>
</feature>
<reference evidence="2 3" key="1">
    <citation type="submission" date="2018-08" db="EMBL/GenBank/DDBJ databases">
        <title>Aphanomyces genome sequencing and annotation.</title>
        <authorList>
            <person name="Minardi D."/>
            <person name="Oidtmann B."/>
            <person name="Van Der Giezen M."/>
            <person name="Studholme D.J."/>
        </authorList>
    </citation>
    <scope>NUCLEOTIDE SEQUENCE [LARGE SCALE GENOMIC DNA]</scope>
    <source>
        <strain evidence="2 3">D2</strain>
    </source>
</reference>
<evidence type="ECO:0000256" key="1">
    <source>
        <dbReference type="SAM" id="MobiDB-lite"/>
    </source>
</evidence>
<sequence>MARNSKDRAQKPKAAATAPAAASSETEEEVPVTEPPLVPVVGGTTDVLPAVEESKSDEVRKTMEELAATNKAMGSARAASMTWDESRRRYGGQTMGPNWEQLPRPPIEGAYVDEDYPPPEKSDAEKRAEEKAEARAKLRAERRNRPDSTPDSEEEEKEYQEEQRKQAERRRINKANRPAKEKRIDMKVARAAHDRRMLDTTLPSISWVKKRETYEDKLRANAQRMGGEWRRSAVGWIPSTDRSLLKATCTYVWRVPVEQLSEDDYRDRIMEIVGQPATKWTPTKSDMQNYCRTLSVDPHGDVTSRLVSFMERVDDVIDENGLRQQLKDSTMLRTFVKVVAARVTPSYLRDRVEEQMKTVPANDLVAFADILREQLDRTHDADMVNQQRNSYGSKRGREEDDQGRRITKHAKKANQAVRDQRELRGNYPPNMQAKRMKKPQPPSKEDDGRWVRLNSVLEVPYCPDTGADQNIVPQAMVDELQALQPQLQVVKLAAPFVGTACNQMPFEASSYVDLTLTMQTAAGPVKVPGKRRCYVVNDGDEFLVSDDTLKTIGIDIDRLLEQVARLQVDDDGDDLEEV</sequence>
<feature type="region of interest" description="Disordered" evidence="1">
    <location>
        <begin position="1"/>
        <end position="44"/>
    </location>
</feature>
<dbReference type="AlphaFoldDB" id="A0A397DGJ7"/>
<feature type="compositionally biased region" description="Basic and acidic residues" evidence="1">
    <location>
        <begin position="1"/>
        <end position="10"/>
    </location>
</feature>
<feature type="compositionally biased region" description="Basic and acidic residues" evidence="1">
    <location>
        <begin position="160"/>
        <end position="170"/>
    </location>
</feature>
<proteinExistence type="predicted"/>
<feature type="compositionally biased region" description="Basic and acidic residues" evidence="1">
    <location>
        <begin position="118"/>
        <end position="148"/>
    </location>
</feature>
<gene>
    <name evidence="2" type="ORF">DYB30_013125</name>
</gene>
<feature type="compositionally biased region" description="Low complexity" evidence="1">
    <location>
        <begin position="14"/>
        <end position="24"/>
    </location>
</feature>
<evidence type="ECO:0000313" key="3">
    <source>
        <dbReference type="Proteomes" id="UP000266643"/>
    </source>
</evidence>
<comment type="caution">
    <text evidence="2">The sequence shown here is derived from an EMBL/GenBank/DDBJ whole genome shotgun (WGS) entry which is preliminary data.</text>
</comment>
<dbReference type="Proteomes" id="UP000266643">
    <property type="component" value="Unassembled WGS sequence"/>
</dbReference>
<feature type="region of interest" description="Disordered" evidence="1">
    <location>
        <begin position="378"/>
        <end position="448"/>
    </location>
</feature>
<protein>
    <submittedName>
        <fullName evidence="2">Uncharacterized protein</fullName>
    </submittedName>
</protein>